<name>A0ABY6CS65_9BACT</name>
<keyword evidence="3" id="KW-1185">Reference proteome</keyword>
<feature type="chain" id="PRO_5045700844" description="DUF4369 domain-containing protein" evidence="1">
    <location>
        <begin position="20"/>
        <end position="258"/>
    </location>
</feature>
<feature type="signal peptide" evidence="1">
    <location>
        <begin position="1"/>
        <end position="19"/>
    </location>
</feature>
<reference evidence="2" key="1">
    <citation type="submission" date="2022-09" db="EMBL/GenBank/DDBJ databases">
        <title>Comparative genomics and taxonomic characterization of three novel marine species of genus Reichenbachiella exhibiting antioxidant and polysaccharide degradation activities.</title>
        <authorList>
            <person name="Muhammad N."/>
            <person name="Lee Y.-J."/>
            <person name="Ko J."/>
            <person name="Kim S.-G."/>
        </authorList>
    </citation>
    <scope>NUCLEOTIDE SEQUENCE</scope>
    <source>
        <strain evidence="2">BKB1-1</strain>
    </source>
</reference>
<organism evidence="2 3">
    <name type="scientific">Reichenbachiella agarivorans</name>
    <dbReference type="NCBI Taxonomy" id="2979464"/>
    <lineage>
        <taxon>Bacteria</taxon>
        <taxon>Pseudomonadati</taxon>
        <taxon>Bacteroidota</taxon>
        <taxon>Cytophagia</taxon>
        <taxon>Cytophagales</taxon>
        <taxon>Reichenbachiellaceae</taxon>
        <taxon>Reichenbachiella</taxon>
    </lineage>
</organism>
<proteinExistence type="predicted"/>
<dbReference type="RefSeq" id="WP_262310795.1">
    <property type="nucleotide sequence ID" value="NZ_CP106679.1"/>
</dbReference>
<evidence type="ECO:0000313" key="2">
    <source>
        <dbReference type="EMBL" id="UXP33366.1"/>
    </source>
</evidence>
<dbReference type="Proteomes" id="UP001065174">
    <property type="component" value="Chromosome"/>
</dbReference>
<sequence>MIKYILSNLLLLLTVAAAAQDTLITARLDTMVGQVTLYPGGAYTADRAMIKVGKKKNRFESYQIKSIVKDDKTYIATKLDDRYQFVEIEKQGYFLSLYKYIDLETNTSEYSGRLLIKLDGSQHKISNIGFKKRLAEFLDQCPSVQDSIAGGSYDKSDLYQIIDDYNECILSKSQQEEQKTDAKAESSKIASLIEQINNMDIENKQELIDMLKDVQQKIASQQAVPGYLQSAIKEKLAGEDSLIELFDEVITSSKTTTN</sequence>
<protein>
    <recommendedName>
        <fullName evidence="4">DUF4369 domain-containing protein</fullName>
    </recommendedName>
</protein>
<evidence type="ECO:0008006" key="4">
    <source>
        <dbReference type="Google" id="ProtNLM"/>
    </source>
</evidence>
<evidence type="ECO:0000256" key="1">
    <source>
        <dbReference type="SAM" id="SignalP"/>
    </source>
</evidence>
<evidence type="ECO:0000313" key="3">
    <source>
        <dbReference type="Proteomes" id="UP001065174"/>
    </source>
</evidence>
<dbReference type="EMBL" id="CP106679">
    <property type="protein sequence ID" value="UXP33366.1"/>
    <property type="molecule type" value="Genomic_DNA"/>
</dbReference>
<gene>
    <name evidence="2" type="ORF">N6H18_05295</name>
</gene>
<keyword evidence="1" id="KW-0732">Signal</keyword>
<accession>A0ABY6CS65</accession>